<dbReference type="KEGG" id="plw:D5F53_05730"/>
<proteinExistence type="predicted"/>
<protein>
    <recommendedName>
        <fullName evidence="3">Hydrolase</fullName>
    </recommendedName>
</protein>
<dbReference type="RefSeq" id="WP_119846877.1">
    <property type="nucleotide sequence ID" value="NZ_CP032412.1"/>
</dbReference>
<gene>
    <name evidence="1" type="ORF">D5F53_05730</name>
</gene>
<evidence type="ECO:0008006" key="3">
    <source>
        <dbReference type="Google" id="ProtNLM"/>
    </source>
</evidence>
<accession>A0A385TJL3</accession>
<dbReference type="EMBL" id="CP032412">
    <property type="protein sequence ID" value="AYB42812.1"/>
    <property type="molecule type" value="Genomic_DNA"/>
</dbReference>
<name>A0A385TJL3_PAELA</name>
<dbReference type="AlphaFoldDB" id="A0A385TJL3"/>
<keyword evidence="2" id="KW-1185">Reference proteome</keyword>
<evidence type="ECO:0000313" key="1">
    <source>
        <dbReference type="EMBL" id="AYB42812.1"/>
    </source>
</evidence>
<sequence>METERYYISVQSKSIMKNQGDSPYELIIDATDQQVAELRSLFNALEDYDQAAMFRAPMPGIPYHHDSPNDGYDFQLKAIYRTLYNLGTEETKQHVSSLTDKLDTIG</sequence>
<evidence type="ECO:0000313" key="2">
    <source>
        <dbReference type="Proteomes" id="UP000266552"/>
    </source>
</evidence>
<reference evidence="1 2" key="1">
    <citation type="submission" date="2018-09" db="EMBL/GenBank/DDBJ databases">
        <title>Genome Sequence of Paenibacillus lautus Strain E7593-69, Azo Dye-Degrading Bacteria, Isolated from Commercial Tattoo Inks.</title>
        <authorList>
            <person name="Nho S.W."/>
            <person name="Kim S.-J."/>
            <person name="Kweon O."/>
            <person name="Cerniglia C.E."/>
        </authorList>
    </citation>
    <scope>NUCLEOTIDE SEQUENCE [LARGE SCALE GENOMIC DNA]</scope>
    <source>
        <strain evidence="1 2">E7593-69</strain>
    </source>
</reference>
<organism evidence="1 2">
    <name type="scientific">Paenibacillus lautus</name>
    <name type="common">Bacillus lautus</name>
    <dbReference type="NCBI Taxonomy" id="1401"/>
    <lineage>
        <taxon>Bacteria</taxon>
        <taxon>Bacillati</taxon>
        <taxon>Bacillota</taxon>
        <taxon>Bacilli</taxon>
        <taxon>Bacillales</taxon>
        <taxon>Paenibacillaceae</taxon>
        <taxon>Paenibacillus</taxon>
    </lineage>
</organism>
<dbReference type="Proteomes" id="UP000266552">
    <property type="component" value="Chromosome"/>
</dbReference>